<evidence type="ECO:0000256" key="1">
    <source>
        <dbReference type="ARBA" id="ARBA00008129"/>
    </source>
</evidence>
<dbReference type="EMBL" id="BMOF01000053">
    <property type="protein sequence ID" value="GGK06325.1"/>
    <property type="molecule type" value="Genomic_DNA"/>
</dbReference>
<evidence type="ECO:0000313" key="3">
    <source>
        <dbReference type="EMBL" id="GGK06325.1"/>
    </source>
</evidence>
<sequence length="336" mass="36665">MAVEGLTPDLSGRVHPRRESLAKVNAVRVAVIQAAPVILDREATTAKVCRLIAEAAAQGARLILLPEAMIPAYPRGMTFGTVVGHRSDKGRRAYARYWDQAVDVPGPVTEAIGAAAREASAYVAIGVVERDRAYRGGTLYCTLLYFGPDGRLLGKHRKLKPTGAERLVWGEGDGSTLTAIQTEFGTVGGLICWENYMPLARMAMYHKGVDLYLAPTADARDSWQATIRHIACEGRCFVLSCNQFVTRDMMPKDWEDIGPGPDILCRGGSAIVDPLGNYLAGPLFDREGILVADLDLNRITEARYDFDPVGHYNRPDVFRLIVNEAPAPAVEQTAHC</sequence>
<dbReference type="CDD" id="cd07564">
    <property type="entry name" value="nitrilases_CHs"/>
    <property type="match status" value="1"/>
</dbReference>
<dbReference type="AlphaFoldDB" id="A0A8J3FDZ0"/>
<evidence type="ECO:0000313" key="4">
    <source>
        <dbReference type="Proteomes" id="UP000637720"/>
    </source>
</evidence>
<evidence type="ECO:0000259" key="2">
    <source>
        <dbReference type="PROSITE" id="PS50263"/>
    </source>
</evidence>
<comment type="caution">
    <text evidence="3">The sequence shown here is derived from an EMBL/GenBank/DDBJ whole genome shotgun (WGS) entry which is preliminary data.</text>
</comment>
<dbReference type="PANTHER" id="PTHR46044">
    <property type="entry name" value="NITRILASE"/>
    <property type="match status" value="1"/>
</dbReference>
<dbReference type="InterPro" id="IPR000132">
    <property type="entry name" value="Nitrilase/CN_hydratase_CS"/>
</dbReference>
<dbReference type="PROSITE" id="PS50263">
    <property type="entry name" value="CN_HYDROLASE"/>
    <property type="match status" value="1"/>
</dbReference>
<dbReference type="SUPFAM" id="SSF56317">
    <property type="entry name" value="Carbon-nitrogen hydrolase"/>
    <property type="match status" value="1"/>
</dbReference>
<protein>
    <submittedName>
        <fullName evidence="3">Nitrilase</fullName>
    </submittedName>
</protein>
<keyword evidence="4" id="KW-1185">Reference proteome</keyword>
<dbReference type="Proteomes" id="UP000637720">
    <property type="component" value="Unassembled WGS sequence"/>
</dbReference>
<reference evidence="3" key="1">
    <citation type="journal article" date="2014" name="Int. J. Syst. Evol. Microbiol.">
        <title>Complete genome sequence of Corynebacterium casei LMG S-19264T (=DSM 44701T), isolated from a smear-ripened cheese.</title>
        <authorList>
            <consortium name="US DOE Joint Genome Institute (JGI-PGF)"/>
            <person name="Walter F."/>
            <person name="Albersmeier A."/>
            <person name="Kalinowski J."/>
            <person name="Ruckert C."/>
        </authorList>
    </citation>
    <scope>NUCLEOTIDE SEQUENCE</scope>
    <source>
        <strain evidence="3">JCM 14719</strain>
    </source>
</reference>
<dbReference type="InterPro" id="IPR044149">
    <property type="entry name" value="Nitrilases_CHs"/>
</dbReference>
<reference evidence="3" key="2">
    <citation type="submission" date="2020-09" db="EMBL/GenBank/DDBJ databases">
        <authorList>
            <person name="Sun Q."/>
            <person name="Ohkuma M."/>
        </authorList>
    </citation>
    <scope>NUCLEOTIDE SEQUENCE</scope>
    <source>
        <strain evidence="3">JCM 14719</strain>
    </source>
</reference>
<comment type="similarity">
    <text evidence="1">Belongs to the carbon-nitrogen hydrolase superfamily. Nitrilase family.</text>
</comment>
<organism evidence="3 4">
    <name type="scientific">Calditerricola satsumensis</name>
    <dbReference type="NCBI Taxonomy" id="373054"/>
    <lineage>
        <taxon>Bacteria</taxon>
        <taxon>Bacillati</taxon>
        <taxon>Bacillota</taxon>
        <taxon>Bacilli</taxon>
        <taxon>Bacillales</taxon>
        <taxon>Bacillaceae</taxon>
        <taxon>Calditerricola</taxon>
    </lineage>
</organism>
<gene>
    <name evidence="3" type="ORF">GCM10007043_20450</name>
</gene>
<accession>A0A8J3FDZ0</accession>
<feature type="domain" description="CN hydrolase" evidence="2">
    <location>
        <begin position="27"/>
        <end position="296"/>
    </location>
</feature>
<dbReference type="GO" id="GO:0000257">
    <property type="term" value="F:nitrilase activity"/>
    <property type="evidence" value="ECO:0007669"/>
    <property type="project" value="UniProtKB-ARBA"/>
</dbReference>
<dbReference type="Pfam" id="PF00795">
    <property type="entry name" value="CN_hydrolase"/>
    <property type="match status" value="1"/>
</dbReference>
<proteinExistence type="inferred from homology"/>
<dbReference type="Gene3D" id="3.60.110.10">
    <property type="entry name" value="Carbon-nitrogen hydrolase"/>
    <property type="match status" value="1"/>
</dbReference>
<dbReference type="InterPro" id="IPR003010">
    <property type="entry name" value="C-N_Hydrolase"/>
</dbReference>
<dbReference type="PROSITE" id="PS00921">
    <property type="entry name" value="NITRIL_CHT_2"/>
    <property type="match status" value="1"/>
</dbReference>
<dbReference type="PANTHER" id="PTHR46044:SF1">
    <property type="entry name" value="CN HYDROLASE DOMAIN-CONTAINING PROTEIN"/>
    <property type="match status" value="1"/>
</dbReference>
<dbReference type="InterPro" id="IPR036526">
    <property type="entry name" value="C-N_Hydrolase_sf"/>
</dbReference>
<name>A0A8J3FDZ0_9BACI</name>